<dbReference type="GO" id="GO:0003677">
    <property type="term" value="F:DNA binding"/>
    <property type="evidence" value="ECO:0007669"/>
    <property type="project" value="UniProtKB-UniRule"/>
</dbReference>
<dbReference type="AlphaFoldDB" id="A0AAD5XV23"/>
<dbReference type="CDD" id="cd00084">
    <property type="entry name" value="HMG-box_SF"/>
    <property type="match status" value="1"/>
</dbReference>
<feature type="domain" description="HMG box" evidence="3">
    <location>
        <begin position="20"/>
        <end position="88"/>
    </location>
</feature>
<evidence type="ECO:0000313" key="4">
    <source>
        <dbReference type="EMBL" id="KAJ3203766.1"/>
    </source>
</evidence>
<dbReference type="PROSITE" id="PS50118">
    <property type="entry name" value="HMG_BOX_2"/>
    <property type="match status" value="1"/>
</dbReference>
<evidence type="ECO:0000256" key="1">
    <source>
        <dbReference type="PROSITE-ProRule" id="PRU00267"/>
    </source>
</evidence>
<dbReference type="Gene3D" id="1.10.30.10">
    <property type="entry name" value="High mobility group box domain"/>
    <property type="match status" value="1"/>
</dbReference>
<gene>
    <name evidence="4" type="ORF">HK099_001379</name>
</gene>
<feature type="coiled-coil region" evidence="2">
    <location>
        <begin position="59"/>
        <end position="90"/>
    </location>
</feature>
<name>A0AAD5XV23_9FUNG</name>
<dbReference type="EMBL" id="JADGJW010001382">
    <property type="protein sequence ID" value="KAJ3203766.1"/>
    <property type="molecule type" value="Genomic_DNA"/>
</dbReference>
<dbReference type="SUPFAM" id="SSF47095">
    <property type="entry name" value="HMG-box"/>
    <property type="match status" value="1"/>
</dbReference>
<keyword evidence="5" id="KW-1185">Reference proteome</keyword>
<dbReference type="InterPro" id="IPR036910">
    <property type="entry name" value="HMG_box_dom_sf"/>
</dbReference>
<keyword evidence="1" id="KW-0238">DNA-binding</keyword>
<comment type="caution">
    <text evidence="4">The sequence shown here is derived from an EMBL/GenBank/DDBJ whole genome shotgun (WGS) entry which is preliminary data.</text>
</comment>
<reference evidence="4" key="1">
    <citation type="submission" date="2020-05" db="EMBL/GenBank/DDBJ databases">
        <title>Phylogenomic resolution of chytrid fungi.</title>
        <authorList>
            <person name="Stajich J.E."/>
            <person name="Amses K."/>
            <person name="Simmons R."/>
            <person name="Seto K."/>
            <person name="Myers J."/>
            <person name="Bonds A."/>
            <person name="Quandt C.A."/>
            <person name="Barry K."/>
            <person name="Liu P."/>
            <person name="Grigoriev I."/>
            <person name="Longcore J.E."/>
            <person name="James T.Y."/>
        </authorList>
    </citation>
    <scope>NUCLEOTIDE SEQUENCE</scope>
    <source>
        <strain evidence="4">JEL0476</strain>
    </source>
</reference>
<protein>
    <recommendedName>
        <fullName evidence="3">HMG box domain-containing protein</fullName>
    </recommendedName>
</protein>
<evidence type="ECO:0000256" key="2">
    <source>
        <dbReference type="SAM" id="Coils"/>
    </source>
</evidence>
<dbReference type="GO" id="GO:0005634">
    <property type="term" value="C:nucleus"/>
    <property type="evidence" value="ECO:0007669"/>
    <property type="project" value="UniProtKB-UniRule"/>
</dbReference>
<evidence type="ECO:0000259" key="3">
    <source>
        <dbReference type="PROSITE" id="PS50118"/>
    </source>
</evidence>
<dbReference type="SMART" id="SM00398">
    <property type="entry name" value="HMG"/>
    <property type="match status" value="1"/>
</dbReference>
<dbReference type="InterPro" id="IPR009071">
    <property type="entry name" value="HMG_box_dom"/>
</dbReference>
<evidence type="ECO:0000313" key="5">
    <source>
        <dbReference type="Proteomes" id="UP001211065"/>
    </source>
</evidence>
<dbReference type="Proteomes" id="UP001211065">
    <property type="component" value="Unassembled WGS sequence"/>
</dbReference>
<accession>A0AAD5XV23</accession>
<sequence length="277" mass="33393">MLNALKKFREDNFSIPKDQTKKPLTAFQLFQKQEFRFLKEKKVKEDVKVLGSKIAEKWKNLDNKEKNKYIAENKKLKKEYKSLKENYEMQLDPKLLFILNEERRLEKILDEENIKVSTKPLKHPLEPERPTNPVTQFGKDLVNDSVVVDGVRINFDDLNLQRDEGETKIMYKNRLWKLNPKNIQNAYKSKYLHDLNIYKQELEKYEKQHDLDSLKVQIKKLFKDTENYTDIEGYNVQRIYKTTEKMSQDRYDRIKKLQQDLLIVEDEMLENRKNIIS</sequence>
<keyword evidence="1" id="KW-0539">Nucleus</keyword>
<keyword evidence="2" id="KW-0175">Coiled coil</keyword>
<dbReference type="Pfam" id="PF00505">
    <property type="entry name" value="HMG_box"/>
    <property type="match status" value="1"/>
</dbReference>
<organism evidence="4 5">
    <name type="scientific">Clydaea vesicula</name>
    <dbReference type="NCBI Taxonomy" id="447962"/>
    <lineage>
        <taxon>Eukaryota</taxon>
        <taxon>Fungi</taxon>
        <taxon>Fungi incertae sedis</taxon>
        <taxon>Chytridiomycota</taxon>
        <taxon>Chytridiomycota incertae sedis</taxon>
        <taxon>Chytridiomycetes</taxon>
        <taxon>Lobulomycetales</taxon>
        <taxon>Lobulomycetaceae</taxon>
        <taxon>Clydaea</taxon>
    </lineage>
</organism>
<proteinExistence type="predicted"/>
<feature type="DNA-binding region" description="HMG box" evidence="1">
    <location>
        <begin position="20"/>
        <end position="88"/>
    </location>
</feature>